<dbReference type="AlphaFoldDB" id="A0A1G6N8R3"/>
<dbReference type="RefSeq" id="WP_090776497.1">
    <property type="nucleotide sequence ID" value="NZ_FMYM01000012.1"/>
</dbReference>
<dbReference type="SMART" id="SM00855">
    <property type="entry name" value="PGAM"/>
    <property type="match status" value="1"/>
</dbReference>
<dbReference type="InterPro" id="IPR013078">
    <property type="entry name" value="His_Pase_superF_clade-1"/>
</dbReference>
<dbReference type="GO" id="GO:0005737">
    <property type="term" value="C:cytoplasm"/>
    <property type="evidence" value="ECO:0007669"/>
    <property type="project" value="TreeGrafter"/>
</dbReference>
<evidence type="ECO:0000313" key="2">
    <source>
        <dbReference type="Proteomes" id="UP000242662"/>
    </source>
</evidence>
<accession>A0A1G6N8R3</accession>
<sequence length="192" mass="22155">MLETTIYFVRHASSERGSKREERTRGLTDIGFSDAKRVARVLKEEGVNVLISSPYRRAIQTLEDASRERGINIETNEDFREREMSGPDYIFGEHLFPAIKKVFQETTYTFPGGESNEEAKQRGMRGMTDVLTRYAGKKVAIGIHGNIMTIILNAYDSFYDYDFWLNTSKPDIYKLNFQGERMISVTRLWEVG</sequence>
<dbReference type="SUPFAM" id="SSF53254">
    <property type="entry name" value="Phosphoglycerate mutase-like"/>
    <property type="match status" value="1"/>
</dbReference>
<protein>
    <submittedName>
        <fullName evidence="1">2,3-bisphosphoglycerate-dependent phosphoglycerate mutase</fullName>
    </submittedName>
</protein>
<dbReference type="GO" id="GO:0016791">
    <property type="term" value="F:phosphatase activity"/>
    <property type="evidence" value="ECO:0007669"/>
    <property type="project" value="TreeGrafter"/>
</dbReference>
<reference evidence="2" key="1">
    <citation type="submission" date="2016-09" db="EMBL/GenBank/DDBJ databases">
        <authorList>
            <person name="Varghese N."/>
            <person name="Submissions S."/>
        </authorList>
    </citation>
    <scope>NUCLEOTIDE SEQUENCE [LARGE SCALE GENOMIC DNA]</scope>
    <source>
        <strain evidence="2">25nlg</strain>
    </source>
</reference>
<dbReference type="Pfam" id="PF00300">
    <property type="entry name" value="His_Phos_1"/>
    <property type="match status" value="1"/>
</dbReference>
<dbReference type="InterPro" id="IPR029033">
    <property type="entry name" value="His_PPase_superfam"/>
</dbReference>
<dbReference type="EMBL" id="FMYM01000012">
    <property type="protein sequence ID" value="SDC64081.1"/>
    <property type="molecule type" value="Genomic_DNA"/>
</dbReference>
<dbReference type="PANTHER" id="PTHR48100">
    <property type="entry name" value="BROAD-SPECIFICITY PHOSPHATASE YOR283W-RELATED"/>
    <property type="match status" value="1"/>
</dbReference>
<organism evidence="1 2">
    <name type="scientific">Shouchella lonarensis</name>
    <dbReference type="NCBI Taxonomy" id="1464122"/>
    <lineage>
        <taxon>Bacteria</taxon>
        <taxon>Bacillati</taxon>
        <taxon>Bacillota</taxon>
        <taxon>Bacilli</taxon>
        <taxon>Bacillales</taxon>
        <taxon>Bacillaceae</taxon>
        <taxon>Shouchella</taxon>
    </lineage>
</organism>
<dbReference type="CDD" id="cd07067">
    <property type="entry name" value="HP_PGM_like"/>
    <property type="match status" value="1"/>
</dbReference>
<dbReference type="PANTHER" id="PTHR48100:SF59">
    <property type="entry name" value="ADENOSYLCOBALAMIN_ALPHA-RIBAZOLE PHOSPHATASE"/>
    <property type="match status" value="1"/>
</dbReference>
<gene>
    <name evidence="1" type="ORF">SAMN05421737_11210</name>
</gene>
<dbReference type="Proteomes" id="UP000242662">
    <property type="component" value="Unassembled WGS sequence"/>
</dbReference>
<name>A0A1G6N8R3_9BACI</name>
<proteinExistence type="predicted"/>
<keyword evidence="2" id="KW-1185">Reference proteome</keyword>
<dbReference type="InterPro" id="IPR050275">
    <property type="entry name" value="PGM_Phosphatase"/>
</dbReference>
<dbReference type="STRING" id="1464122.SAMN05421737_11210"/>
<evidence type="ECO:0000313" key="1">
    <source>
        <dbReference type="EMBL" id="SDC64081.1"/>
    </source>
</evidence>
<dbReference type="OrthoDB" id="2185101at2"/>
<dbReference type="Gene3D" id="3.40.50.1240">
    <property type="entry name" value="Phosphoglycerate mutase-like"/>
    <property type="match status" value="1"/>
</dbReference>